<accession>A0A1A0HFM4</accession>
<evidence type="ECO:0000256" key="2">
    <source>
        <dbReference type="ARBA" id="ARBA00022763"/>
    </source>
</evidence>
<sequence>MALFDDDDDALLLQLVGATPRPPPAAAPAAPHHQAAPLPLFRAQGEISILRAQLEALQNLRSREVAQLSAEAQALRLSAQEHVALLKLTVDKLEDEKKFLGNELRSLSSVKRRRVSDHSNGAPEALQWGGGPETRAGLPAPDAPGPAPRAHGAAQGPRIQLQDDWSQLCHHLWRHTINGAGRTSMAFLSKICSQRTLGVHGAIAVAANTPLLSCVWDALLQLRHLRLDKLVQQACELLLLVIQELLRLHEQREPGVLVAVPFLISVVHAAANFKTSAVTESLATTLVEASCRILRRFVHVLRLHDEEDEASSGIKAVPYQQRLFENLILVLAFDVLESAAVISSQFGPLFSRHMWDLGVMDVGLMHQVLPENTERFVSSVQINLVSSLVEVLSASINENHFCSSDDPSNLRFVKSLLKVFIIDIRIKDDFMFYGLNRVLGNNLDLDKISQAVPPEPERLFNKTLVSIPYPVRPQELDTQHSFTRALQHDCHLLALRVRIVMLLESIAISSRIHLLNLKENIKSIVRIIGYEQNLIIHQPRSQLIHMRLTIITVFVRILFYVIEEERNINTLIYPETLYEIFVVLLRIAFASDSLSFDAHELLSQIRAKGFTETGVFNRSCESRSREMAHFDLFNPNPQQHTHLAGIEGDFANGLEFPYDLDTIEIAREILNVCVNHDEADNLYYNMNKEAQ</sequence>
<keyword evidence="7" id="KW-1185">Reference proteome</keyword>
<feature type="coiled-coil region" evidence="4">
    <location>
        <begin position="40"/>
        <end position="110"/>
    </location>
</feature>
<dbReference type="RefSeq" id="XP_018713435.1">
    <property type="nucleotide sequence ID" value="XM_018859247.1"/>
</dbReference>
<keyword evidence="3" id="KW-0539">Nucleus</keyword>
<keyword evidence="4" id="KW-0175">Coiled coil</keyword>
<reference evidence="6 7" key="1">
    <citation type="submission" date="2016-05" db="EMBL/GenBank/DDBJ databases">
        <title>Comparative genomics of biotechnologically important yeasts.</title>
        <authorList>
            <consortium name="DOE Joint Genome Institute"/>
            <person name="Riley R."/>
            <person name="Haridas S."/>
            <person name="Wolfe K.H."/>
            <person name="Lopes M.R."/>
            <person name="Hittinger C.T."/>
            <person name="Goker M."/>
            <person name="Salamov A."/>
            <person name="Wisecaver J."/>
            <person name="Long T.M."/>
            <person name="Aerts A.L."/>
            <person name="Barry K."/>
            <person name="Choi C."/>
            <person name="Clum A."/>
            <person name="Coughlan A.Y."/>
            <person name="Deshpande S."/>
            <person name="Douglass A.P."/>
            <person name="Hanson S.J."/>
            <person name="Klenk H.-P."/>
            <person name="LaButti K."/>
            <person name="Lapidus A."/>
            <person name="Lindquist E."/>
            <person name="Lipzen A."/>
            <person name="Meier-kolthoff J.P."/>
            <person name="Ohm R.A."/>
            <person name="Otillar R.P."/>
            <person name="Pangilinan J."/>
            <person name="Peng Y."/>
            <person name="Rokas A."/>
            <person name="Rosa C.A."/>
            <person name="Scheuner C."/>
            <person name="Sibirny A.A."/>
            <person name="Slot J.C."/>
            <person name="Stielow J.B."/>
            <person name="Sun H."/>
            <person name="Kurtzman C.P."/>
            <person name="Blackwell M."/>
            <person name="Grigoriev I.V."/>
            <person name="Jeffries T.W."/>
        </authorList>
    </citation>
    <scope>NUCLEOTIDE SEQUENCE [LARGE SCALE GENOMIC DNA]</scope>
    <source>
        <strain evidence="6 7">NRRL YB-4993</strain>
    </source>
</reference>
<organism evidence="6 7">
    <name type="scientific">Metschnikowia bicuspidata var. bicuspidata NRRL YB-4993</name>
    <dbReference type="NCBI Taxonomy" id="869754"/>
    <lineage>
        <taxon>Eukaryota</taxon>
        <taxon>Fungi</taxon>
        <taxon>Dikarya</taxon>
        <taxon>Ascomycota</taxon>
        <taxon>Saccharomycotina</taxon>
        <taxon>Pichiomycetes</taxon>
        <taxon>Metschnikowiaceae</taxon>
        <taxon>Metschnikowia</taxon>
    </lineage>
</organism>
<feature type="region of interest" description="Disordered" evidence="5">
    <location>
        <begin position="110"/>
        <end position="156"/>
    </location>
</feature>
<protein>
    <recommendedName>
        <fullName evidence="8">DNA damage checkpoint protein LCD1</fullName>
    </recommendedName>
</protein>
<evidence type="ECO:0000313" key="7">
    <source>
        <dbReference type="Proteomes" id="UP000092555"/>
    </source>
</evidence>
<gene>
    <name evidence="6" type="ORF">METBIDRAFT_85317</name>
</gene>
<dbReference type="AlphaFoldDB" id="A0A1A0HFM4"/>
<dbReference type="GeneID" id="30032222"/>
<evidence type="ECO:0000256" key="1">
    <source>
        <dbReference type="ARBA" id="ARBA00004123"/>
    </source>
</evidence>
<dbReference type="EMBL" id="LXTC01000001">
    <property type="protein sequence ID" value="OBA22954.1"/>
    <property type="molecule type" value="Genomic_DNA"/>
</dbReference>
<dbReference type="Proteomes" id="UP000092555">
    <property type="component" value="Unassembled WGS sequence"/>
</dbReference>
<keyword evidence="2" id="KW-0227">DNA damage</keyword>
<comment type="subcellular location">
    <subcellularLocation>
        <location evidence="1">Nucleus</location>
    </subcellularLocation>
</comment>
<proteinExistence type="predicted"/>
<evidence type="ECO:0008006" key="8">
    <source>
        <dbReference type="Google" id="ProtNLM"/>
    </source>
</evidence>
<evidence type="ECO:0000256" key="4">
    <source>
        <dbReference type="SAM" id="Coils"/>
    </source>
</evidence>
<dbReference type="GO" id="GO:0005634">
    <property type="term" value="C:nucleus"/>
    <property type="evidence" value="ECO:0007669"/>
    <property type="project" value="UniProtKB-SubCell"/>
</dbReference>
<dbReference type="OrthoDB" id="4078000at2759"/>
<evidence type="ECO:0000313" key="6">
    <source>
        <dbReference type="EMBL" id="OBA22954.1"/>
    </source>
</evidence>
<evidence type="ECO:0000256" key="5">
    <source>
        <dbReference type="SAM" id="MobiDB-lite"/>
    </source>
</evidence>
<dbReference type="InterPro" id="IPR018622">
    <property type="entry name" value="DNA_damage_chkpnt_Lcd1"/>
</dbReference>
<dbReference type="GO" id="GO:0000077">
    <property type="term" value="P:DNA damage checkpoint signaling"/>
    <property type="evidence" value="ECO:0007669"/>
    <property type="project" value="InterPro"/>
</dbReference>
<comment type="caution">
    <text evidence="6">The sequence shown here is derived from an EMBL/GenBank/DDBJ whole genome shotgun (WGS) entry which is preliminary data.</text>
</comment>
<dbReference type="Pfam" id="PF09798">
    <property type="entry name" value="LCD1"/>
    <property type="match status" value="1"/>
</dbReference>
<dbReference type="STRING" id="869754.A0A1A0HFM4"/>
<name>A0A1A0HFM4_9ASCO</name>
<evidence type="ECO:0000256" key="3">
    <source>
        <dbReference type="ARBA" id="ARBA00023242"/>
    </source>
</evidence>